<keyword evidence="14" id="KW-0961">Cell wall biogenesis/degradation</keyword>
<dbReference type="InterPro" id="IPR000757">
    <property type="entry name" value="Beta-glucanase-like"/>
</dbReference>
<comment type="subcellular location">
    <subcellularLocation>
        <location evidence="2">Cell envelope</location>
    </subcellularLocation>
    <subcellularLocation>
        <location evidence="3">Membrane</location>
        <topology evidence="3">Lipid-anchor</topology>
        <topology evidence="3">GPI-anchor</topology>
    </subcellularLocation>
</comment>
<dbReference type="Gene3D" id="2.60.120.200">
    <property type="match status" value="1"/>
</dbReference>
<dbReference type="GO" id="GO:0009277">
    <property type="term" value="C:fungal-type cell wall"/>
    <property type="evidence" value="ECO:0007669"/>
    <property type="project" value="TreeGrafter"/>
</dbReference>
<keyword evidence="23" id="KW-1185">Reference proteome</keyword>
<dbReference type="InterPro" id="IPR017168">
    <property type="entry name" value="CHR-like"/>
</dbReference>
<feature type="domain" description="GH16" evidence="21">
    <location>
        <begin position="22"/>
        <end position="246"/>
    </location>
</feature>
<evidence type="ECO:0000313" key="22">
    <source>
        <dbReference type="EMBL" id="OBT92671.1"/>
    </source>
</evidence>
<evidence type="ECO:0000256" key="3">
    <source>
        <dbReference type="ARBA" id="ARBA00004589"/>
    </source>
</evidence>
<evidence type="ECO:0000256" key="9">
    <source>
        <dbReference type="ARBA" id="ARBA00023136"/>
    </source>
</evidence>
<dbReference type="PIRSF" id="PIRSF037299">
    <property type="entry name" value="Glycosidase_CRH1_prd"/>
    <property type="match status" value="1"/>
</dbReference>
<keyword evidence="7 20" id="KW-0732">Signal</keyword>
<evidence type="ECO:0000256" key="2">
    <source>
        <dbReference type="ARBA" id="ARBA00004196"/>
    </source>
</evidence>
<keyword evidence="12" id="KW-0449">Lipoprotein</keyword>
<feature type="region of interest" description="Disordered" evidence="19">
    <location>
        <begin position="269"/>
        <end position="362"/>
    </location>
</feature>
<dbReference type="InterPro" id="IPR050546">
    <property type="entry name" value="Glycosyl_Hydrlase_16"/>
</dbReference>
<evidence type="ECO:0000256" key="20">
    <source>
        <dbReference type="SAM" id="SignalP"/>
    </source>
</evidence>
<evidence type="ECO:0000256" key="17">
    <source>
        <dbReference type="PIRSR" id="PIRSR037299-1"/>
    </source>
</evidence>
<evidence type="ECO:0000256" key="11">
    <source>
        <dbReference type="ARBA" id="ARBA00023180"/>
    </source>
</evidence>
<dbReference type="Proteomes" id="UP000091956">
    <property type="component" value="Unassembled WGS sequence"/>
</dbReference>
<dbReference type="EC" id="3.2.-.-" evidence="16"/>
<feature type="active site" description="Proton donor" evidence="17">
    <location>
        <position position="123"/>
    </location>
</feature>
<feature type="chain" id="PRO_5008608373" description="Crh-like protein" evidence="20">
    <location>
        <begin position="21"/>
        <end position="386"/>
    </location>
</feature>
<evidence type="ECO:0000256" key="5">
    <source>
        <dbReference type="ARBA" id="ARBA00022676"/>
    </source>
</evidence>
<dbReference type="CDD" id="cd02183">
    <property type="entry name" value="GH16_fungal_CRH1_transglycosylase"/>
    <property type="match status" value="1"/>
</dbReference>
<keyword evidence="5" id="KW-0328">Glycosyltransferase</keyword>
<dbReference type="GO" id="GO:0008843">
    <property type="term" value="F:endochitinase activity"/>
    <property type="evidence" value="ECO:0007669"/>
    <property type="project" value="UniProtKB-EC"/>
</dbReference>
<feature type="disulfide bond" evidence="18">
    <location>
        <begin position="26"/>
        <end position="33"/>
    </location>
</feature>
<reference evidence="23" key="2">
    <citation type="journal article" date="2018" name="Nat. Commun.">
        <title>Extreme sensitivity to ultraviolet light in the fungal pathogen causing white-nose syndrome of bats.</title>
        <authorList>
            <person name="Palmer J.M."/>
            <person name="Drees K.P."/>
            <person name="Foster J.T."/>
            <person name="Lindner D.L."/>
        </authorList>
    </citation>
    <scope>NUCLEOTIDE SEQUENCE [LARGE SCALE GENOMIC DNA]</scope>
    <source>
        <strain evidence="23">UAMH 10579</strain>
    </source>
</reference>
<dbReference type="AlphaFoldDB" id="A0A1B8GA24"/>
<evidence type="ECO:0000256" key="7">
    <source>
        <dbReference type="ARBA" id="ARBA00022729"/>
    </source>
</evidence>
<keyword evidence="4" id="KW-0336">GPI-anchor</keyword>
<reference evidence="22 23" key="1">
    <citation type="submission" date="2016-03" db="EMBL/GenBank/DDBJ databases">
        <title>Comparative genomics of Pseudogymnoascus destructans, the fungus causing white-nose syndrome of bats.</title>
        <authorList>
            <person name="Palmer J.M."/>
            <person name="Drees K.P."/>
            <person name="Foster J.T."/>
            <person name="Lindner D.L."/>
        </authorList>
    </citation>
    <scope>NUCLEOTIDE SEQUENCE [LARGE SCALE GENOMIC DNA]</scope>
    <source>
        <strain evidence="22 23">UAMH 10579</strain>
    </source>
</reference>
<evidence type="ECO:0000256" key="1">
    <source>
        <dbReference type="ARBA" id="ARBA00000822"/>
    </source>
</evidence>
<evidence type="ECO:0000256" key="12">
    <source>
        <dbReference type="ARBA" id="ARBA00023288"/>
    </source>
</evidence>
<dbReference type="InterPro" id="IPR013320">
    <property type="entry name" value="ConA-like_dom_sf"/>
</dbReference>
<evidence type="ECO:0000313" key="23">
    <source>
        <dbReference type="Proteomes" id="UP000091956"/>
    </source>
</evidence>
<evidence type="ECO:0000256" key="19">
    <source>
        <dbReference type="SAM" id="MobiDB-lite"/>
    </source>
</evidence>
<feature type="active site" description="Nucleophile" evidence="17">
    <location>
        <position position="119"/>
    </location>
</feature>
<evidence type="ECO:0000256" key="13">
    <source>
        <dbReference type="ARBA" id="ARBA00023295"/>
    </source>
</evidence>
<dbReference type="Pfam" id="PF00722">
    <property type="entry name" value="Glyco_hydro_16"/>
    <property type="match status" value="1"/>
</dbReference>
<dbReference type="GO" id="GO:0005975">
    <property type="term" value="P:carbohydrate metabolic process"/>
    <property type="evidence" value="ECO:0007669"/>
    <property type="project" value="InterPro"/>
</dbReference>
<keyword evidence="10 18" id="KW-1015">Disulfide bond</keyword>
<comment type="similarity">
    <text evidence="15">Belongs to the glycosyl hydrolase 16 family. CRH1 subfamily.</text>
</comment>
<sequence>MRSNFFSAAALLAVAQLVAAQTSTECQPLEKKCPDDLALGTTKSIDFTAGESSDFFALPGTTLKHTADGVEFDITNEKQAPTMESNWYFFFGSVEVVMKASDGRGIVSSFVLESDDLDEVDWEWIGSDTTQVQSNYFGKGDDSTFDRGGFHGVSNPQAEFHTYRLDWTAEKLVWSIDGAAVRTLLYADAKAGTRYPQTPMKVKIGSWVAGSSTAPKGTVEWAGGLAVWTNNPTYKMVVKSVKVVDANTGAKSYSYGDMTGSWQSIKIDNESTGNAGSGSESSTKVSSTVAPTSTKAHSSTATKVSSTETKESSTSTKESSSSMTTVVSSSSTGAPNATATGGSSSTDGSSDPTSTGPSTPVNSTGAGAKLGANLAMVGAVVAFFAL</sequence>
<dbReference type="GO" id="GO:0016757">
    <property type="term" value="F:glycosyltransferase activity"/>
    <property type="evidence" value="ECO:0007669"/>
    <property type="project" value="UniProtKB-KW"/>
</dbReference>
<protein>
    <recommendedName>
        <fullName evidence="16">Crh-like protein</fullName>
        <ecNumber evidence="16">3.2.-.-</ecNumber>
    </recommendedName>
</protein>
<dbReference type="GeneID" id="28843243"/>
<dbReference type="PROSITE" id="PS51762">
    <property type="entry name" value="GH16_2"/>
    <property type="match status" value="1"/>
</dbReference>
<keyword evidence="11" id="KW-0325">Glycoprotein</keyword>
<dbReference type="PANTHER" id="PTHR10963">
    <property type="entry name" value="GLYCOSYL HYDROLASE-RELATED"/>
    <property type="match status" value="1"/>
</dbReference>
<evidence type="ECO:0000256" key="8">
    <source>
        <dbReference type="ARBA" id="ARBA00022801"/>
    </source>
</evidence>
<dbReference type="EMBL" id="KV460264">
    <property type="protein sequence ID" value="OBT92671.1"/>
    <property type="molecule type" value="Genomic_DNA"/>
</dbReference>
<evidence type="ECO:0000256" key="4">
    <source>
        <dbReference type="ARBA" id="ARBA00022622"/>
    </source>
</evidence>
<accession>A0A1B8GA24</accession>
<dbReference type="SUPFAM" id="SSF49899">
    <property type="entry name" value="Concanavalin A-like lectins/glucanases"/>
    <property type="match status" value="1"/>
</dbReference>
<feature type="compositionally biased region" description="Low complexity" evidence="19">
    <location>
        <begin position="277"/>
        <end position="360"/>
    </location>
</feature>
<dbReference type="GO" id="GO:0098552">
    <property type="term" value="C:side of membrane"/>
    <property type="evidence" value="ECO:0007669"/>
    <property type="project" value="UniProtKB-KW"/>
</dbReference>
<keyword evidence="8 16" id="KW-0378">Hydrolase</keyword>
<dbReference type="STRING" id="342668.A0A1B8GA24"/>
<dbReference type="GO" id="GO:0031505">
    <property type="term" value="P:fungal-type cell wall organization"/>
    <property type="evidence" value="ECO:0007669"/>
    <property type="project" value="TreeGrafter"/>
</dbReference>
<evidence type="ECO:0000256" key="6">
    <source>
        <dbReference type="ARBA" id="ARBA00022679"/>
    </source>
</evidence>
<evidence type="ECO:0000256" key="10">
    <source>
        <dbReference type="ARBA" id="ARBA00023157"/>
    </source>
</evidence>
<evidence type="ECO:0000256" key="18">
    <source>
        <dbReference type="PIRSR" id="PIRSR037299-2"/>
    </source>
</evidence>
<dbReference type="PANTHER" id="PTHR10963:SF68">
    <property type="entry name" value="GLYCOSIDASE CRH1-RELATED"/>
    <property type="match status" value="1"/>
</dbReference>
<keyword evidence="9 16" id="KW-0472">Membrane</keyword>
<gene>
    <name evidence="22" type="ORF">VE01_09857</name>
</gene>
<dbReference type="OrthoDB" id="4781at2759"/>
<evidence type="ECO:0000259" key="21">
    <source>
        <dbReference type="PROSITE" id="PS51762"/>
    </source>
</evidence>
<evidence type="ECO:0000256" key="15">
    <source>
        <dbReference type="ARBA" id="ARBA00038074"/>
    </source>
</evidence>
<evidence type="ECO:0000256" key="16">
    <source>
        <dbReference type="PIRNR" id="PIRNR037299"/>
    </source>
</evidence>
<comment type="catalytic activity">
    <reaction evidence="1">
        <text>Random endo-hydrolysis of N-acetyl-beta-D-glucosaminide (1-&gt;4)-beta-linkages in chitin and chitodextrins.</text>
        <dbReference type="EC" id="3.2.1.14"/>
    </reaction>
</comment>
<keyword evidence="13" id="KW-0326">Glycosidase</keyword>
<keyword evidence="6" id="KW-0808">Transferase</keyword>
<dbReference type="RefSeq" id="XP_018126404.1">
    <property type="nucleotide sequence ID" value="XM_018279264.2"/>
</dbReference>
<proteinExistence type="inferred from homology"/>
<feature type="signal peptide" evidence="20">
    <location>
        <begin position="1"/>
        <end position="20"/>
    </location>
</feature>
<organism evidence="22 23">
    <name type="scientific">Pseudogymnoascus verrucosus</name>
    <dbReference type="NCBI Taxonomy" id="342668"/>
    <lineage>
        <taxon>Eukaryota</taxon>
        <taxon>Fungi</taxon>
        <taxon>Dikarya</taxon>
        <taxon>Ascomycota</taxon>
        <taxon>Pezizomycotina</taxon>
        <taxon>Leotiomycetes</taxon>
        <taxon>Thelebolales</taxon>
        <taxon>Thelebolaceae</taxon>
        <taxon>Pseudogymnoascus</taxon>
    </lineage>
</organism>
<evidence type="ECO:0000256" key="14">
    <source>
        <dbReference type="ARBA" id="ARBA00023316"/>
    </source>
</evidence>
<name>A0A1B8GA24_9PEZI</name>